<dbReference type="EMBL" id="JAUFPN010000155">
    <property type="protein sequence ID" value="MDN3566014.1"/>
    <property type="molecule type" value="Genomic_DNA"/>
</dbReference>
<keyword evidence="2" id="KW-1185">Reference proteome</keyword>
<dbReference type="RefSeq" id="WP_290317905.1">
    <property type="nucleotide sequence ID" value="NZ_JAUFPN010000155.1"/>
</dbReference>
<evidence type="ECO:0000313" key="2">
    <source>
        <dbReference type="Proteomes" id="UP001529369"/>
    </source>
</evidence>
<dbReference type="Proteomes" id="UP001529369">
    <property type="component" value="Unassembled WGS sequence"/>
</dbReference>
<proteinExistence type="predicted"/>
<comment type="caution">
    <text evidence="1">The sequence shown here is derived from an EMBL/GenBank/DDBJ whole genome shotgun (WGS) entry which is preliminary data.</text>
</comment>
<name>A0ABT8A8G7_9PROT</name>
<evidence type="ECO:0000313" key="1">
    <source>
        <dbReference type="EMBL" id="MDN3566014.1"/>
    </source>
</evidence>
<dbReference type="Pfam" id="PF12686">
    <property type="entry name" value="DUF3800"/>
    <property type="match status" value="1"/>
</dbReference>
<gene>
    <name evidence="1" type="ORF">QWZ14_16720</name>
</gene>
<dbReference type="InterPro" id="IPR024524">
    <property type="entry name" value="DUF3800"/>
</dbReference>
<protein>
    <submittedName>
        <fullName evidence="1">DUF3800 domain-containing protein</fullName>
    </submittedName>
</protein>
<organism evidence="1 2">
    <name type="scientific">Paeniroseomonas aquatica</name>
    <dbReference type="NCBI Taxonomy" id="373043"/>
    <lineage>
        <taxon>Bacteria</taxon>
        <taxon>Pseudomonadati</taxon>
        <taxon>Pseudomonadota</taxon>
        <taxon>Alphaproteobacteria</taxon>
        <taxon>Acetobacterales</taxon>
        <taxon>Acetobacteraceae</taxon>
        <taxon>Paeniroseomonas</taxon>
    </lineage>
</organism>
<reference evidence="2" key="1">
    <citation type="journal article" date="2019" name="Int. J. Syst. Evol. Microbiol.">
        <title>The Global Catalogue of Microorganisms (GCM) 10K type strain sequencing project: providing services to taxonomists for standard genome sequencing and annotation.</title>
        <authorList>
            <consortium name="The Broad Institute Genomics Platform"/>
            <consortium name="The Broad Institute Genome Sequencing Center for Infectious Disease"/>
            <person name="Wu L."/>
            <person name="Ma J."/>
        </authorList>
    </citation>
    <scope>NUCLEOTIDE SEQUENCE [LARGE SCALE GENOMIC DNA]</scope>
    <source>
        <strain evidence="2">CECT 7131</strain>
    </source>
</reference>
<sequence>MGWFLFVDESGQDGKDSPYEVLAGLAIEDRQLWRLIQALKGAQEEFFGLRLFDAYGVEAKGQKLLKRKTFKHAAQKPPLPVTERTKLAYMALTDGANVKGDQLTALGQAKIAYVEQAFNLCIQHGATAFASIVPNNMVRSEYDFLRKDYAFLFERFYHFLSTRPEYLKPMGTIVFDEVEKQQSQILLGQMERYFLHTNKGRQRSSLIIPEPLFVHSDLTTMIQMADLVAYVVSWGVRLGGVRPMVAPHRNELEGFARQVCRLRYHDTNPKGFDTWGFVVIGELKAANGDEGLENEKGNANLSVDKASAA</sequence>
<accession>A0ABT8A8G7</accession>